<sequence length="52" mass="5887">MTTATLTILPVRHETVQSRVYDGLRQMLMSARFLPGQALRINNLAQPIPRPI</sequence>
<evidence type="ECO:0000313" key="2">
    <source>
        <dbReference type="Proteomes" id="UP001589795"/>
    </source>
</evidence>
<protein>
    <submittedName>
        <fullName evidence="1">GntR family transcriptional regulator</fullName>
    </submittedName>
</protein>
<keyword evidence="2" id="KW-1185">Reference proteome</keyword>
<evidence type="ECO:0000313" key="1">
    <source>
        <dbReference type="EMBL" id="MFC0202151.1"/>
    </source>
</evidence>
<reference evidence="1 2" key="1">
    <citation type="submission" date="2024-09" db="EMBL/GenBank/DDBJ databases">
        <authorList>
            <person name="Sun Q."/>
            <person name="Mori K."/>
        </authorList>
    </citation>
    <scope>NUCLEOTIDE SEQUENCE [LARGE SCALE GENOMIC DNA]</scope>
    <source>
        <strain evidence="1 2">CCM 7904</strain>
    </source>
</reference>
<dbReference type="RefSeq" id="WP_265508511.1">
    <property type="nucleotide sequence ID" value="NZ_JAOTBE010000082.1"/>
</dbReference>
<comment type="caution">
    <text evidence="1">The sequence shown here is derived from an EMBL/GenBank/DDBJ whole genome shotgun (WGS) entry which is preliminary data.</text>
</comment>
<accession>A0ABV6CQ71</accession>
<gene>
    <name evidence="1" type="ORF">ACFFIZ_18025</name>
</gene>
<dbReference type="EMBL" id="JBHLWQ010000174">
    <property type="protein sequence ID" value="MFC0202151.1"/>
    <property type="molecule type" value="Genomic_DNA"/>
</dbReference>
<dbReference type="Proteomes" id="UP001589795">
    <property type="component" value="Unassembled WGS sequence"/>
</dbReference>
<proteinExistence type="predicted"/>
<organism evidence="1 2">
    <name type="scientific">Paracoccus rhizosphaerae</name>
    <dbReference type="NCBI Taxonomy" id="1133347"/>
    <lineage>
        <taxon>Bacteria</taxon>
        <taxon>Pseudomonadati</taxon>
        <taxon>Pseudomonadota</taxon>
        <taxon>Alphaproteobacteria</taxon>
        <taxon>Rhodobacterales</taxon>
        <taxon>Paracoccaceae</taxon>
        <taxon>Paracoccus</taxon>
    </lineage>
</organism>
<name>A0ABV6CQ71_9RHOB</name>